<dbReference type="Proteomes" id="UP000503096">
    <property type="component" value="Chromosome"/>
</dbReference>
<dbReference type="AlphaFoldDB" id="A0A6M4H8B0"/>
<keyword evidence="2" id="KW-1134">Transmembrane beta strand</keyword>
<keyword evidence="4" id="KW-1185">Reference proteome</keyword>
<dbReference type="Pfam" id="PF02321">
    <property type="entry name" value="OEP"/>
    <property type="match status" value="2"/>
</dbReference>
<reference evidence="3 4" key="1">
    <citation type="submission" date="2020-04" db="EMBL/GenBank/DDBJ databases">
        <title>Usitatibacter rugosus gen. nov., sp. nov. and Usitatibacter palustris sp. nov., novel members of Usitatibacteraceae fam. nov. within the order Nitrosomonadales isolated from soil.</title>
        <authorList>
            <person name="Huber K.J."/>
            <person name="Neumann-Schaal M."/>
            <person name="Geppert A."/>
            <person name="Luckner M."/>
            <person name="Wanner G."/>
            <person name="Overmann J."/>
        </authorList>
    </citation>
    <scope>NUCLEOTIDE SEQUENCE [LARGE SCALE GENOMIC DNA]</scope>
    <source>
        <strain evidence="3 4">Swamp67</strain>
    </source>
</reference>
<evidence type="ECO:0000256" key="1">
    <source>
        <dbReference type="ARBA" id="ARBA00007613"/>
    </source>
</evidence>
<dbReference type="InParanoid" id="A0A6M4H8B0"/>
<dbReference type="FunCoup" id="A0A6M4H8B0">
    <property type="interactions" value="224"/>
</dbReference>
<keyword evidence="2" id="KW-0812">Transmembrane</keyword>
<dbReference type="RefSeq" id="WP_171163488.1">
    <property type="nucleotide sequence ID" value="NZ_CP053073.1"/>
</dbReference>
<protein>
    <submittedName>
        <fullName evidence="3">Outer membrane protein OprM</fullName>
    </submittedName>
</protein>
<dbReference type="EMBL" id="CP053073">
    <property type="protein sequence ID" value="QJR15846.1"/>
    <property type="molecule type" value="Genomic_DNA"/>
</dbReference>
<name>A0A6M4H8B0_9PROT</name>
<dbReference type="GO" id="GO:0015562">
    <property type="term" value="F:efflux transmembrane transporter activity"/>
    <property type="evidence" value="ECO:0007669"/>
    <property type="project" value="InterPro"/>
</dbReference>
<dbReference type="InterPro" id="IPR010131">
    <property type="entry name" value="MdtP/NodT-like"/>
</dbReference>
<keyword evidence="2" id="KW-0472">Membrane</keyword>
<dbReference type="PANTHER" id="PTHR30203">
    <property type="entry name" value="OUTER MEMBRANE CATION EFFLUX PROTEIN"/>
    <property type="match status" value="1"/>
</dbReference>
<keyword evidence="2" id="KW-0564">Palmitate</keyword>
<dbReference type="GO" id="GO:0005886">
    <property type="term" value="C:plasma membrane"/>
    <property type="evidence" value="ECO:0007669"/>
    <property type="project" value="UniProtKB-SubCell"/>
</dbReference>
<dbReference type="Gene3D" id="1.20.1600.10">
    <property type="entry name" value="Outer membrane efflux proteins (OEP)"/>
    <property type="match status" value="1"/>
</dbReference>
<dbReference type="NCBIfam" id="TIGR01845">
    <property type="entry name" value="outer_NodT"/>
    <property type="match status" value="1"/>
</dbReference>
<evidence type="ECO:0000313" key="3">
    <source>
        <dbReference type="EMBL" id="QJR15846.1"/>
    </source>
</evidence>
<dbReference type="PANTHER" id="PTHR30203:SF30">
    <property type="entry name" value="OUTER MEMBRANE PROTEIN-RELATED"/>
    <property type="match status" value="1"/>
</dbReference>
<evidence type="ECO:0000256" key="2">
    <source>
        <dbReference type="RuleBase" id="RU362097"/>
    </source>
</evidence>
<comment type="similarity">
    <text evidence="1 2">Belongs to the outer membrane factor (OMF) (TC 1.B.17) family.</text>
</comment>
<accession>A0A6M4H8B0</accession>
<evidence type="ECO:0000313" key="4">
    <source>
        <dbReference type="Proteomes" id="UP000503096"/>
    </source>
</evidence>
<dbReference type="PROSITE" id="PS51257">
    <property type="entry name" value="PROKAR_LIPOPROTEIN"/>
    <property type="match status" value="1"/>
</dbReference>
<sequence>MIKFLPLVAALVLAGCTMGPDYVRPEMDVPKDFATRQSTVPVADRWWALFNDPVLEKLVDEALIANRDLKVAAERIEQARAQFVITRAEGLPRVGIEGSRSRDRSSERIGFAPPADAVETDTNRLVLRAAWDIDFWGKYRRGNEAARAELAATEAGRDAIRLSLIGEVVRGYFALKALDDARVVSLRTLETRRQGLSMQQLRYDSGIVSELELSQVQSDVAGAEALVPAIEQRRTRQEGALALLLGRSPRAVFQAVIDRGPNQPPMAVEVPAGLPSELLQRRPDLRIAEQRLVAANARIGIARANYFPAISLTGFFGGESQQLSDLFSGPARTWSIAAGLLQPVFGAGQLISAEEIADSRTREAALLYEQAVANAFRETRDAISAQSTAREIATAQQVRERALSRAFDLARIRYDNGTVSLFDVLEVERQLLLVRLESIDAERDRRAAIVDLYLALGG</sequence>
<keyword evidence="2" id="KW-0449">Lipoprotein</keyword>
<proteinExistence type="inferred from homology"/>
<dbReference type="SUPFAM" id="SSF56954">
    <property type="entry name" value="Outer membrane efflux proteins (OEP)"/>
    <property type="match status" value="1"/>
</dbReference>
<comment type="subcellular location">
    <subcellularLocation>
        <location evidence="2">Cell membrane</location>
        <topology evidence="2">Lipid-anchor</topology>
    </subcellularLocation>
</comment>
<dbReference type="KEGG" id="upl:DSM104440_02672"/>
<dbReference type="Gene3D" id="2.20.200.10">
    <property type="entry name" value="Outer membrane efflux proteins (OEP)"/>
    <property type="match status" value="1"/>
</dbReference>
<dbReference type="InterPro" id="IPR003423">
    <property type="entry name" value="OMP_efflux"/>
</dbReference>
<gene>
    <name evidence="3" type="primary">oprM_2</name>
    <name evidence="3" type="ORF">DSM104440_02672</name>
</gene>
<organism evidence="3 4">
    <name type="scientific">Usitatibacter palustris</name>
    <dbReference type="NCBI Taxonomy" id="2732487"/>
    <lineage>
        <taxon>Bacteria</taxon>
        <taxon>Pseudomonadati</taxon>
        <taxon>Pseudomonadota</taxon>
        <taxon>Betaproteobacteria</taxon>
        <taxon>Nitrosomonadales</taxon>
        <taxon>Usitatibacteraceae</taxon>
        <taxon>Usitatibacter</taxon>
    </lineage>
</organism>